<comment type="caution">
    <text evidence="16">The sequence shown here is derived from an EMBL/GenBank/DDBJ whole genome shotgun (WGS) entry which is preliminary data.</text>
</comment>
<dbReference type="Gene3D" id="2.60.120.10">
    <property type="entry name" value="Jelly Rolls"/>
    <property type="match status" value="2"/>
</dbReference>
<accession>A0AAN9VM26</accession>
<feature type="domain" description="Phosphomannose isomerase type I C-terminal" evidence="13">
    <location>
        <begin position="318"/>
        <end position="358"/>
    </location>
</feature>
<dbReference type="InterPro" id="IPR046457">
    <property type="entry name" value="PMI_typeI_cat"/>
</dbReference>
<organism evidence="16 17">
    <name type="scientific">Gryllus longicercus</name>
    <dbReference type="NCBI Taxonomy" id="2509291"/>
    <lineage>
        <taxon>Eukaryota</taxon>
        <taxon>Metazoa</taxon>
        <taxon>Ecdysozoa</taxon>
        <taxon>Arthropoda</taxon>
        <taxon>Hexapoda</taxon>
        <taxon>Insecta</taxon>
        <taxon>Pterygota</taxon>
        <taxon>Neoptera</taxon>
        <taxon>Polyneoptera</taxon>
        <taxon>Orthoptera</taxon>
        <taxon>Ensifera</taxon>
        <taxon>Gryllidea</taxon>
        <taxon>Grylloidea</taxon>
        <taxon>Gryllidae</taxon>
        <taxon>Gryllinae</taxon>
        <taxon>Gryllus</taxon>
    </lineage>
</organism>
<dbReference type="PIRSF" id="PIRSF001480">
    <property type="entry name" value="Mannose-6-phosphate_isomerase"/>
    <property type="match status" value="1"/>
</dbReference>
<dbReference type="FunFam" id="1.10.441.10:FF:000001">
    <property type="entry name" value="Mannose-6-phosphate isomerase"/>
    <property type="match status" value="1"/>
</dbReference>
<dbReference type="EC" id="5.3.1.8" evidence="4"/>
<name>A0AAN9VM26_9ORTH</name>
<evidence type="ECO:0000313" key="17">
    <source>
        <dbReference type="Proteomes" id="UP001378592"/>
    </source>
</evidence>
<feature type="domain" description="Phosphomannose isomerase type I helical insertion" evidence="15">
    <location>
        <begin position="171"/>
        <end position="241"/>
    </location>
</feature>
<proteinExistence type="inferred from homology"/>
<evidence type="ECO:0000259" key="13">
    <source>
        <dbReference type="Pfam" id="PF01238"/>
    </source>
</evidence>
<comment type="similarity">
    <text evidence="3 12">Belongs to the mannose-6-phosphate isomerase type 1 family.</text>
</comment>
<feature type="binding site" evidence="11">
    <location>
        <position position="103"/>
    </location>
    <ligand>
        <name>Zn(2+)</name>
        <dbReference type="ChEBI" id="CHEBI:29105"/>
    </ligand>
</feature>
<dbReference type="Pfam" id="PF20512">
    <property type="entry name" value="PMI_typeI_hel"/>
    <property type="match status" value="1"/>
</dbReference>
<dbReference type="PRINTS" id="PR00714">
    <property type="entry name" value="MAN6PISMRASE"/>
</dbReference>
<dbReference type="GO" id="GO:0005829">
    <property type="term" value="C:cytosol"/>
    <property type="evidence" value="ECO:0007669"/>
    <property type="project" value="TreeGrafter"/>
</dbReference>
<comment type="pathway">
    <text evidence="2">Nucleotide-sugar biosynthesis; GDP-alpha-D-mannose biosynthesis; alpha-D-mannose 1-phosphate from D-fructose 6-phosphate: step 1/2.</text>
</comment>
<reference evidence="16 17" key="1">
    <citation type="submission" date="2024-03" db="EMBL/GenBank/DDBJ databases">
        <title>The genome assembly and annotation of the cricket Gryllus longicercus Weissman &amp; Gray.</title>
        <authorList>
            <person name="Szrajer S."/>
            <person name="Gray D."/>
            <person name="Ylla G."/>
        </authorList>
    </citation>
    <scope>NUCLEOTIDE SEQUENCE [LARGE SCALE GENOMIC DNA]</scope>
    <source>
        <strain evidence="16">DAG 2021-001</strain>
        <tissue evidence="16">Whole body minus gut</tissue>
    </source>
</reference>
<dbReference type="InterPro" id="IPR011051">
    <property type="entry name" value="RmlC_Cupin_sf"/>
</dbReference>
<feature type="binding site" evidence="11">
    <location>
        <position position="128"/>
    </location>
    <ligand>
        <name>Zn(2+)</name>
        <dbReference type="ChEBI" id="CHEBI:29105"/>
    </ligand>
</feature>
<dbReference type="GO" id="GO:0005975">
    <property type="term" value="P:carbohydrate metabolic process"/>
    <property type="evidence" value="ECO:0007669"/>
    <property type="project" value="InterPro"/>
</dbReference>
<dbReference type="PANTHER" id="PTHR10309">
    <property type="entry name" value="MANNOSE-6-PHOSPHATE ISOMERASE"/>
    <property type="match status" value="1"/>
</dbReference>
<evidence type="ECO:0000256" key="2">
    <source>
        <dbReference type="ARBA" id="ARBA00004666"/>
    </source>
</evidence>
<evidence type="ECO:0000259" key="14">
    <source>
        <dbReference type="Pfam" id="PF20511"/>
    </source>
</evidence>
<evidence type="ECO:0000256" key="7">
    <source>
        <dbReference type="ARBA" id="ARBA00023235"/>
    </source>
</evidence>
<dbReference type="EMBL" id="JAZDUA010000416">
    <property type="protein sequence ID" value="KAK7792882.1"/>
    <property type="molecule type" value="Genomic_DNA"/>
</dbReference>
<dbReference type="InterPro" id="IPR018050">
    <property type="entry name" value="Pmannose_isomerase-type1_CS"/>
</dbReference>
<dbReference type="InterPro" id="IPR046456">
    <property type="entry name" value="PMI_typeI_C"/>
</dbReference>
<evidence type="ECO:0000313" key="16">
    <source>
        <dbReference type="EMBL" id="KAK7792882.1"/>
    </source>
</evidence>
<dbReference type="GO" id="GO:0008199">
    <property type="term" value="F:ferric iron binding"/>
    <property type="evidence" value="ECO:0007669"/>
    <property type="project" value="InterPro"/>
</dbReference>
<sequence length="396" mass="44003">MELRGVVQTYAWGKTGKTSKVALLHAANIPEFIIDDKIPYAELWMGTHCNGPSTLKKTGQKLEEWINENKNSLGNEVITQFGETLPYLFKVLSVNKALSIQAHPTKTHAEQLHKLYPDIYKDPNHKPELAIALTQFEALCGFRPIAEIKGYVADIPELRRVIGEDLVSRFLKTKEPEDDKQLLKSCFQCLMTCSKDVVVEQLTLLVNKIKTEGDASRLNQLLTTLHLDFPGDVGCFCIYFLNHVILNPGESIYLGPNVPHAYLSDCIECMACSDNVVRAGLTPKFRDVNTLCEMLEYCGMPASSAKFQPVVEDCYTSLYKPPIPDFAVASIRLPQEVTEYTTKPRNSASILLVVEGHGNCGAAELNPGSIVFLSSKEQLTINSKTKLSIYQACANV</sequence>
<dbReference type="GO" id="GO:0016226">
    <property type="term" value="P:iron-sulfur cluster assembly"/>
    <property type="evidence" value="ECO:0007669"/>
    <property type="project" value="InterPro"/>
</dbReference>
<dbReference type="InterPro" id="IPR046458">
    <property type="entry name" value="PMI_typeI_hel"/>
</dbReference>
<dbReference type="InterPro" id="IPR002908">
    <property type="entry name" value="Frataxin/CyaY"/>
</dbReference>
<feature type="binding site" evidence="11">
    <location>
        <position position="101"/>
    </location>
    <ligand>
        <name>Zn(2+)</name>
        <dbReference type="ChEBI" id="CHEBI:29105"/>
    </ligand>
</feature>
<dbReference type="InterPro" id="IPR014710">
    <property type="entry name" value="RmlC-like_jellyroll"/>
</dbReference>
<dbReference type="Pfam" id="PF01238">
    <property type="entry name" value="PMI_typeI_C"/>
    <property type="match status" value="1"/>
</dbReference>
<dbReference type="GO" id="GO:0008270">
    <property type="term" value="F:zinc ion binding"/>
    <property type="evidence" value="ECO:0007669"/>
    <property type="project" value="InterPro"/>
</dbReference>
<dbReference type="GO" id="GO:0004476">
    <property type="term" value="F:mannose-6-phosphate isomerase activity"/>
    <property type="evidence" value="ECO:0007669"/>
    <property type="project" value="UniProtKB-EC"/>
</dbReference>
<protein>
    <recommendedName>
        <fullName evidence="4">mannose-6-phosphate isomerase</fullName>
        <ecNumber evidence="4">5.3.1.8</ecNumber>
    </recommendedName>
    <alternativeName>
        <fullName evidence="8">Phosphohexomutase</fullName>
    </alternativeName>
    <alternativeName>
        <fullName evidence="9">Phosphomannose isomerase</fullName>
    </alternativeName>
</protein>
<dbReference type="InterPro" id="IPR001250">
    <property type="entry name" value="Man6P_Isoase-1"/>
</dbReference>
<feature type="active site" evidence="10">
    <location>
        <position position="278"/>
    </location>
</feature>
<keyword evidence="7" id="KW-0413">Isomerase</keyword>
<evidence type="ECO:0000256" key="12">
    <source>
        <dbReference type="RuleBase" id="RU004189"/>
    </source>
</evidence>
<keyword evidence="5 11" id="KW-0479">Metal-binding</keyword>
<evidence type="ECO:0000256" key="11">
    <source>
        <dbReference type="PIRSR" id="PIRSR001480-2"/>
    </source>
</evidence>
<keyword evidence="17" id="KW-1185">Reference proteome</keyword>
<comment type="cofactor">
    <cofactor evidence="11">
        <name>Zn(2+)</name>
        <dbReference type="ChEBI" id="CHEBI:29105"/>
    </cofactor>
    <text evidence="11">Binds 1 zinc ion per subunit.</text>
</comment>
<feature type="binding site" evidence="11">
    <location>
        <position position="260"/>
    </location>
    <ligand>
        <name>Zn(2+)</name>
        <dbReference type="ChEBI" id="CHEBI:29105"/>
    </ligand>
</feature>
<comment type="catalytic activity">
    <reaction evidence="1">
        <text>D-mannose 6-phosphate = D-fructose 6-phosphate</text>
        <dbReference type="Rhea" id="RHEA:12356"/>
        <dbReference type="ChEBI" id="CHEBI:58735"/>
        <dbReference type="ChEBI" id="CHEBI:61527"/>
        <dbReference type="EC" id="5.3.1.8"/>
    </reaction>
</comment>
<evidence type="ECO:0000256" key="8">
    <source>
        <dbReference type="ARBA" id="ARBA00029741"/>
    </source>
</evidence>
<feature type="domain" description="Phosphomannose isomerase type I catalytic" evidence="14">
    <location>
        <begin position="2"/>
        <end position="144"/>
    </location>
</feature>
<evidence type="ECO:0000256" key="9">
    <source>
        <dbReference type="ARBA" id="ARBA00030762"/>
    </source>
</evidence>
<evidence type="ECO:0000256" key="3">
    <source>
        <dbReference type="ARBA" id="ARBA00010772"/>
    </source>
</evidence>
<dbReference type="InterPro" id="IPR016305">
    <property type="entry name" value="Mannose-6-P_Isomerase"/>
</dbReference>
<evidence type="ECO:0000259" key="15">
    <source>
        <dbReference type="Pfam" id="PF20512"/>
    </source>
</evidence>
<gene>
    <name evidence="16" type="ORF">R5R35_000433</name>
</gene>
<dbReference type="PROSITE" id="PS00965">
    <property type="entry name" value="PMI_I_1"/>
    <property type="match status" value="1"/>
</dbReference>
<keyword evidence="6 11" id="KW-0862">Zinc</keyword>
<dbReference type="Pfam" id="PF20511">
    <property type="entry name" value="PMI_typeI_cat"/>
    <property type="match status" value="1"/>
</dbReference>
<evidence type="ECO:0000256" key="10">
    <source>
        <dbReference type="PIRSR" id="PIRSR001480-1"/>
    </source>
</evidence>
<dbReference type="AlphaFoldDB" id="A0AAN9VM26"/>
<dbReference type="Proteomes" id="UP001378592">
    <property type="component" value="Unassembled WGS sequence"/>
</dbReference>
<dbReference type="FunFam" id="2.60.120.10:FF:000044">
    <property type="entry name" value="Mannose-6-phosphate isomerase"/>
    <property type="match status" value="1"/>
</dbReference>
<dbReference type="SUPFAM" id="SSF51182">
    <property type="entry name" value="RmlC-like cupins"/>
    <property type="match status" value="1"/>
</dbReference>
<dbReference type="GO" id="GO:0009298">
    <property type="term" value="P:GDP-mannose biosynthetic process"/>
    <property type="evidence" value="ECO:0007669"/>
    <property type="project" value="InterPro"/>
</dbReference>
<dbReference type="Gene3D" id="1.10.441.10">
    <property type="entry name" value="Phosphomannose Isomerase, domain 2"/>
    <property type="match status" value="1"/>
</dbReference>
<evidence type="ECO:0000256" key="6">
    <source>
        <dbReference type="ARBA" id="ARBA00022833"/>
    </source>
</evidence>
<dbReference type="PROSITE" id="PS50810">
    <property type="entry name" value="FRATAXIN_2"/>
    <property type="match status" value="1"/>
</dbReference>
<evidence type="ECO:0000256" key="5">
    <source>
        <dbReference type="ARBA" id="ARBA00022723"/>
    </source>
</evidence>
<dbReference type="CDD" id="cd07011">
    <property type="entry name" value="cupin_PMI_type_I_N"/>
    <property type="match status" value="1"/>
</dbReference>
<dbReference type="NCBIfam" id="TIGR00218">
    <property type="entry name" value="manA"/>
    <property type="match status" value="1"/>
</dbReference>
<dbReference type="PANTHER" id="PTHR10309:SF0">
    <property type="entry name" value="MANNOSE-6-PHOSPHATE ISOMERASE"/>
    <property type="match status" value="1"/>
</dbReference>
<evidence type="ECO:0000256" key="1">
    <source>
        <dbReference type="ARBA" id="ARBA00000757"/>
    </source>
</evidence>
<evidence type="ECO:0000256" key="4">
    <source>
        <dbReference type="ARBA" id="ARBA00011956"/>
    </source>
</evidence>